<keyword evidence="8" id="KW-1185">Reference proteome</keyword>
<feature type="transmembrane region" description="Helical" evidence="5">
    <location>
        <begin position="7"/>
        <end position="25"/>
    </location>
</feature>
<feature type="transmembrane region" description="Helical" evidence="5">
    <location>
        <begin position="113"/>
        <end position="138"/>
    </location>
</feature>
<dbReference type="Proteomes" id="UP001060275">
    <property type="component" value="Unassembled WGS sequence"/>
</dbReference>
<dbReference type="GO" id="GO:0016020">
    <property type="term" value="C:membrane"/>
    <property type="evidence" value="ECO:0007669"/>
    <property type="project" value="UniProtKB-SubCell"/>
</dbReference>
<keyword evidence="7" id="KW-0436">Ligase</keyword>
<evidence type="ECO:0000256" key="2">
    <source>
        <dbReference type="ARBA" id="ARBA00022692"/>
    </source>
</evidence>
<proteinExistence type="predicted"/>
<dbReference type="AlphaFoldDB" id="A0A9Q4APK2"/>
<evidence type="ECO:0000313" key="8">
    <source>
        <dbReference type="Proteomes" id="UP001060275"/>
    </source>
</evidence>
<feature type="transmembrane region" description="Helical" evidence="5">
    <location>
        <begin position="83"/>
        <end position="101"/>
    </location>
</feature>
<dbReference type="PANTHER" id="PTHR37422">
    <property type="entry name" value="TEICHURONIC ACID BIOSYNTHESIS PROTEIN TUAE"/>
    <property type="match status" value="1"/>
</dbReference>
<evidence type="ECO:0000313" key="7">
    <source>
        <dbReference type="EMBL" id="MCP8888013.1"/>
    </source>
</evidence>
<feature type="transmembrane region" description="Helical" evidence="5">
    <location>
        <begin position="374"/>
        <end position="395"/>
    </location>
</feature>
<feature type="transmembrane region" description="Helical" evidence="5">
    <location>
        <begin position="58"/>
        <end position="77"/>
    </location>
</feature>
<feature type="transmembrane region" description="Helical" evidence="5">
    <location>
        <begin position="168"/>
        <end position="186"/>
    </location>
</feature>
<name>A0A9Q4APK2_9HYPH</name>
<organism evidence="7 8">
    <name type="scientific">Devosia ureilytica</name>
    <dbReference type="NCBI Taxonomy" id="2952754"/>
    <lineage>
        <taxon>Bacteria</taxon>
        <taxon>Pseudomonadati</taxon>
        <taxon>Pseudomonadota</taxon>
        <taxon>Alphaproteobacteria</taxon>
        <taxon>Hyphomicrobiales</taxon>
        <taxon>Devosiaceae</taxon>
        <taxon>Devosia</taxon>
    </lineage>
</organism>
<evidence type="ECO:0000259" key="6">
    <source>
        <dbReference type="Pfam" id="PF04932"/>
    </source>
</evidence>
<comment type="caution">
    <text evidence="7">The sequence shown here is derived from an EMBL/GenBank/DDBJ whole genome shotgun (WGS) entry which is preliminary data.</text>
</comment>
<reference evidence="7" key="1">
    <citation type="submission" date="2022-06" db="EMBL/GenBank/DDBJ databases">
        <title>Devosia sp. XJ19-45 genome assembly.</title>
        <authorList>
            <person name="Li B."/>
            <person name="Cai M."/>
            <person name="Nie G."/>
            <person name="Li W."/>
        </authorList>
    </citation>
    <scope>NUCLEOTIDE SEQUENCE</scope>
    <source>
        <strain evidence="7">XJ19-45</strain>
    </source>
</reference>
<keyword evidence="4 5" id="KW-0472">Membrane</keyword>
<sequence>MLAGPRLSINLATLLTFGAFAALVLNAMLGPLAALTFLACAGLLMISNVPLSVDSVRRYWFVLLLPVYCIFTALWSLYPSNSIRYGVQLGFTLVFAIVMTGRLSTTTLMRLMFAVYGIGVLASIGLGRTGTGGAWLGVFGSKNAFAAHIAVFMLIAVAIAADRHSPALLRLSGVAGTIVSGPLLVLAQSTGAILMVAPCLAIILLTLLITRLTGMQKLLLVALVSIALAAIALGVFVAGDALMAEILEGSGKDATLTGRTDLWATGLSYIAERPLQGLGYRSFWVIGFAPAEELWAMFDVPSGAGFNFHNTYISNAVEIGLVGLGLQVALIYGGAALMAAYAFARPNAPNALLLSLQALMILRSFIEVEVFFEFSIRSIMGVATLLYAIQGLLALRHQRPVPVRHHPGGLLSHVGLSSRPRPYPHPHL</sequence>
<feature type="transmembrane region" description="Helical" evidence="5">
    <location>
        <begin position="218"/>
        <end position="238"/>
    </location>
</feature>
<dbReference type="InterPro" id="IPR051533">
    <property type="entry name" value="WaaL-like"/>
</dbReference>
<dbReference type="PANTHER" id="PTHR37422:SF13">
    <property type="entry name" value="LIPOPOLYSACCHARIDE BIOSYNTHESIS PROTEIN PA4999-RELATED"/>
    <property type="match status" value="1"/>
</dbReference>
<keyword evidence="2 5" id="KW-0812">Transmembrane</keyword>
<dbReference type="InterPro" id="IPR007016">
    <property type="entry name" value="O-antigen_ligase-rel_domated"/>
</dbReference>
<accession>A0A9Q4APK2</accession>
<dbReference type="Pfam" id="PF04932">
    <property type="entry name" value="Wzy_C"/>
    <property type="match status" value="1"/>
</dbReference>
<keyword evidence="3 5" id="KW-1133">Transmembrane helix</keyword>
<gene>
    <name evidence="7" type="ORF">NF348_12885</name>
</gene>
<evidence type="ECO:0000256" key="5">
    <source>
        <dbReference type="SAM" id="Phobius"/>
    </source>
</evidence>
<evidence type="ECO:0000256" key="1">
    <source>
        <dbReference type="ARBA" id="ARBA00004141"/>
    </source>
</evidence>
<feature type="transmembrane region" description="Helical" evidence="5">
    <location>
        <begin position="319"/>
        <end position="344"/>
    </location>
</feature>
<dbReference type="GO" id="GO:0016874">
    <property type="term" value="F:ligase activity"/>
    <property type="evidence" value="ECO:0007669"/>
    <property type="project" value="UniProtKB-KW"/>
</dbReference>
<evidence type="ECO:0000256" key="3">
    <source>
        <dbReference type="ARBA" id="ARBA00022989"/>
    </source>
</evidence>
<evidence type="ECO:0000256" key="4">
    <source>
        <dbReference type="ARBA" id="ARBA00023136"/>
    </source>
</evidence>
<dbReference type="EMBL" id="JAMWDU010000004">
    <property type="protein sequence ID" value="MCP8888013.1"/>
    <property type="molecule type" value="Genomic_DNA"/>
</dbReference>
<protein>
    <submittedName>
        <fullName evidence="7">O-antigen ligase family protein</fullName>
    </submittedName>
</protein>
<feature type="transmembrane region" description="Helical" evidence="5">
    <location>
        <begin position="351"/>
        <end position="368"/>
    </location>
</feature>
<feature type="transmembrane region" description="Helical" evidence="5">
    <location>
        <begin position="31"/>
        <end position="51"/>
    </location>
</feature>
<feature type="transmembrane region" description="Helical" evidence="5">
    <location>
        <begin position="144"/>
        <end position="161"/>
    </location>
</feature>
<feature type="domain" description="O-antigen ligase-related" evidence="6">
    <location>
        <begin position="179"/>
        <end position="325"/>
    </location>
</feature>
<dbReference type="RefSeq" id="WP_254677801.1">
    <property type="nucleotide sequence ID" value="NZ_JAMWDU010000004.1"/>
</dbReference>
<feature type="transmembrane region" description="Helical" evidence="5">
    <location>
        <begin position="192"/>
        <end position="209"/>
    </location>
</feature>
<comment type="subcellular location">
    <subcellularLocation>
        <location evidence="1">Membrane</location>
        <topology evidence="1">Multi-pass membrane protein</topology>
    </subcellularLocation>
</comment>